<feature type="domain" description="Metalloenzyme" evidence="4">
    <location>
        <begin position="286"/>
        <end position="368"/>
    </location>
</feature>
<evidence type="ECO:0000313" key="5">
    <source>
        <dbReference type="EMBL" id="ALA58896.1"/>
    </source>
</evidence>
<keyword evidence="6" id="KW-1185">Reference proteome</keyword>
<dbReference type="PATRIC" id="fig|42253.5.peg.2448"/>
<dbReference type="GO" id="GO:0005829">
    <property type="term" value="C:cytosol"/>
    <property type="evidence" value="ECO:0007669"/>
    <property type="project" value="TreeGrafter"/>
</dbReference>
<dbReference type="Gene3D" id="3.40.720.10">
    <property type="entry name" value="Alkaline Phosphatase, subunit A"/>
    <property type="match status" value="1"/>
</dbReference>
<accession>A0A0K2GD63</accession>
<dbReference type="PANTHER" id="PTHR21110:SF0">
    <property type="entry name" value="PHOSPHOPENTOMUTASE"/>
    <property type="match status" value="1"/>
</dbReference>
<dbReference type="InterPro" id="IPR006124">
    <property type="entry name" value="Metalloenzyme"/>
</dbReference>
<keyword evidence="3" id="KW-0464">Manganese</keyword>
<comment type="similarity">
    <text evidence="1">Belongs to the phosphopentomutase family.</text>
</comment>
<evidence type="ECO:0000256" key="1">
    <source>
        <dbReference type="ARBA" id="ARBA00010373"/>
    </source>
</evidence>
<protein>
    <submittedName>
        <fullName evidence="5">Phosphopentomutase</fullName>
        <ecNumber evidence="5">5.4.2.7</ecNumber>
    </submittedName>
</protein>
<dbReference type="NCBIfam" id="NF003766">
    <property type="entry name" value="PRK05362.1"/>
    <property type="match status" value="1"/>
</dbReference>
<dbReference type="STRING" id="42253.NITMOv2_2483"/>
<reference evidence="5 6" key="1">
    <citation type="journal article" date="2015" name="Proc. Natl. Acad. Sci. U.S.A.">
        <title>Expanded metabolic versatility of ubiquitous nitrite-oxidizing bacteria from the genus Nitrospira.</title>
        <authorList>
            <person name="Koch H."/>
            <person name="Lucker S."/>
            <person name="Albertsen M."/>
            <person name="Kitzinger K."/>
            <person name="Herbold C."/>
            <person name="Spieck E."/>
            <person name="Nielsen P.H."/>
            <person name="Wagner M."/>
            <person name="Daims H."/>
        </authorList>
    </citation>
    <scope>NUCLEOTIDE SEQUENCE [LARGE SCALE GENOMIC DNA]</scope>
    <source>
        <strain evidence="5 6">NSP M-1</strain>
    </source>
</reference>
<evidence type="ECO:0000256" key="3">
    <source>
        <dbReference type="ARBA" id="ARBA00023211"/>
    </source>
</evidence>
<dbReference type="Proteomes" id="UP000069205">
    <property type="component" value="Chromosome"/>
</dbReference>
<dbReference type="GO" id="GO:0000287">
    <property type="term" value="F:magnesium ion binding"/>
    <property type="evidence" value="ECO:0007669"/>
    <property type="project" value="InterPro"/>
</dbReference>
<dbReference type="EC" id="5.4.2.7" evidence="5"/>
<dbReference type="GO" id="GO:0008973">
    <property type="term" value="F:phosphopentomutase activity"/>
    <property type="evidence" value="ECO:0007669"/>
    <property type="project" value="UniProtKB-EC"/>
</dbReference>
<evidence type="ECO:0000256" key="2">
    <source>
        <dbReference type="ARBA" id="ARBA00022723"/>
    </source>
</evidence>
<gene>
    <name evidence="5" type="ORF">NITMOv2_2483</name>
</gene>
<organism evidence="5 6">
    <name type="scientific">Nitrospira moscoviensis</name>
    <dbReference type="NCBI Taxonomy" id="42253"/>
    <lineage>
        <taxon>Bacteria</taxon>
        <taxon>Pseudomonadati</taxon>
        <taxon>Nitrospirota</taxon>
        <taxon>Nitrospiria</taxon>
        <taxon>Nitrospirales</taxon>
        <taxon>Nitrospiraceae</taxon>
        <taxon>Nitrospira</taxon>
    </lineage>
</organism>
<dbReference type="EMBL" id="CP011801">
    <property type="protein sequence ID" value="ALA58896.1"/>
    <property type="molecule type" value="Genomic_DNA"/>
</dbReference>
<name>A0A0K2GD63_NITMO</name>
<evidence type="ECO:0000259" key="4">
    <source>
        <dbReference type="Pfam" id="PF01676"/>
    </source>
</evidence>
<dbReference type="KEGG" id="nmv:NITMOv2_2483"/>
<sequence>MINRVILFVIDGVGIGSLPDAADYGDAGANSLAHLADAVGGLDLPNLEALGLGHLVQISGVRTMAQPNGCFGRLGFASQGKDSIAGYWETSGVILRAWPTRYRTGVPPDDIAALEQAFGRKAVGARPSSLAAMLAEYGEEHRAAGSVIVWTDGERTCHVAVHEAVLPAADLYQRCRDAKKALKGSGGPIRIVAHSFAGEAGRYRAAGRTDLVSEPPGVTMPDQLNRSSQIIMGVGKVHGLFSGRGFTRSFPAASVTGAFDETLGMLNKVPRGLLYVSLGPLPEEAADAAASLQALDRRLPDLFDRLRVGDVVFITADHGRDLSKPAKLPTREYAPLLVTGPKLAQGVNLGTRATAADLGQTVVDALRAERLPVGDSFLEALRAG</sequence>
<dbReference type="SUPFAM" id="SSF53649">
    <property type="entry name" value="Alkaline phosphatase-like"/>
    <property type="match status" value="1"/>
</dbReference>
<dbReference type="InterPro" id="IPR010045">
    <property type="entry name" value="DeoB"/>
</dbReference>
<dbReference type="Gene3D" id="3.30.70.1250">
    <property type="entry name" value="Phosphopentomutase"/>
    <property type="match status" value="1"/>
</dbReference>
<dbReference type="SUPFAM" id="SSF143856">
    <property type="entry name" value="DeoB insert domain-like"/>
    <property type="match status" value="1"/>
</dbReference>
<evidence type="ECO:0000313" key="6">
    <source>
        <dbReference type="Proteomes" id="UP000069205"/>
    </source>
</evidence>
<dbReference type="Pfam" id="PF01676">
    <property type="entry name" value="Metalloenzyme"/>
    <property type="match status" value="1"/>
</dbReference>
<proteinExistence type="inferred from homology"/>
<dbReference type="PANTHER" id="PTHR21110">
    <property type="entry name" value="PHOSPHOPENTOMUTASE"/>
    <property type="match status" value="1"/>
</dbReference>
<dbReference type="GO" id="GO:0043094">
    <property type="term" value="P:metabolic compound salvage"/>
    <property type="evidence" value="ECO:0007669"/>
    <property type="project" value="InterPro"/>
</dbReference>
<keyword evidence="5" id="KW-0413">Isomerase</keyword>
<keyword evidence="2" id="KW-0479">Metal-binding</keyword>
<dbReference type="GO" id="GO:0009117">
    <property type="term" value="P:nucleotide metabolic process"/>
    <property type="evidence" value="ECO:0007669"/>
    <property type="project" value="InterPro"/>
</dbReference>
<dbReference type="RefSeq" id="WP_053379992.1">
    <property type="nucleotide sequence ID" value="NZ_CP011801.1"/>
</dbReference>
<dbReference type="InterPro" id="IPR017850">
    <property type="entry name" value="Alkaline_phosphatase_core_sf"/>
</dbReference>
<dbReference type="AlphaFoldDB" id="A0A0K2GD63"/>
<dbReference type="InterPro" id="IPR024052">
    <property type="entry name" value="Phosphopentomutase_DeoB_cap_sf"/>
</dbReference>